<feature type="signal peptide" evidence="2">
    <location>
        <begin position="1"/>
        <end position="25"/>
    </location>
</feature>
<dbReference type="RefSeq" id="WP_265764077.1">
    <property type="nucleotide sequence ID" value="NZ_JAGGJA010000001.1"/>
</dbReference>
<evidence type="ECO:0000256" key="2">
    <source>
        <dbReference type="SAM" id="SignalP"/>
    </source>
</evidence>
<protein>
    <submittedName>
        <fullName evidence="3">Protein BatD</fullName>
    </submittedName>
</protein>
<keyword evidence="2" id="KW-0732">Signal</keyword>
<comment type="caution">
    <text evidence="3">The sequence shown here is derived from an EMBL/GenBank/DDBJ whole genome shotgun (WGS) entry which is preliminary data.</text>
</comment>
<gene>
    <name evidence="3" type="ORF">J6I44_01045</name>
</gene>
<reference evidence="3 4" key="1">
    <citation type="submission" date="2021-03" db="EMBL/GenBank/DDBJ databases">
        <title>Aliifodinibius sp. nov., a new bacterium isolated from saline soil.</title>
        <authorList>
            <person name="Galisteo C."/>
            <person name="De La Haba R."/>
            <person name="Sanchez-Porro C."/>
            <person name="Ventosa A."/>
        </authorList>
    </citation>
    <scope>NUCLEOTIDE SEQUENCE [LARGE SCALE GENOMIC DNA]</scope>
    <source>
        <strain evidence="3 4">1BSP15-2V2</strain>
    </source>
</reference>
<dbReference type="PANTHER" id="PTHR40940">
    <property type="entry name" value="PROTEIN BATD-RELATED"/>
    <property type="match status" value="1"/>
</dbReference>
<dbReference type="InterPro" id="IPR025738">
    <property type="entry name" value="BatD"/>
</dbReference>
<dbReference type="PANTHER" id="PTHR40940:SF2">
    <property type="entry name" value="BATD"/>
    <property type="match status" value="1"/>
</dbReference>
<sequence length="592" mass="65969">MKRIGSFFCVICSAFLLAGFLPLQAIGQSNVSVKSTVTQTTIYTGERIQLTVEISGDFNDVSRPELPNFQGFRLLSNTPSTSRSFRYVNGQSSTTYSYSYQLIAQQQGDFRIPPVTVTIDGEDYQTEPIDVSIVDRNDAAQSGGSQRPDIFLQLEVSDEQPITGQQIISDVVLYFQDGLEVNSYQPVPGWKAEGFWKEELENTQRPQATSTIIDGVRYRKARLLQFALFPTKSGELQISPYEIVVSVRSTRSRGDSFSSFFGGFGGNQRQVELKSDPVTLNVQSLPAAEDSYYFGAVGNYNISRDVSAQKATEGESIEIKTRINGTGNIPLITKPEYELPDGLEVYEPQENSQLNRRNHQISGNKTFTDVIIARKAGHYTIPEQKIAYFDPSQNRYVSQTLPALNFKVARNPNTVANGPSAGTMPVSPVTGLAAWTTPAPTDLLSHWWFWIGLLLPIGLLVVAYWQKRYTDRMSNDRAFARSQKAADTSNDRLKRAVELSEKGKVKEAYNMLQKAITGFIGDRLNLSEAGLSNKDYIQALEQQNIDAELIKNIRMLLDKCDSISYAPTTTPEYLKSHVGLAQSTLEKLKKVL</sequence>
<dbReference type="Proteomes" id="UP001207918">
    <property type="component" value="Unassembled WGS sequence"/>
</dbReference>
<proteinExistence type="predicted"/>
<keyword evidence="1" id="KW-0472">Membrane</keyword>
<organism evidence="3 4">
    <name type="scientific">Fodinibius salsisoli</name>
    <dbReference type="NCBI Taxonomy" id="2820877"/>
    <lineage>
        <taxon>Bacteria</taxon>
        <taxon>Pseudomonadati</taxon>
        <taxon>Balneolota</taxon>
        <taxon>Balneolia</taxon>
        <taxon>Balneolales</taxon>
        <taxon>Balneolaceae</taxon>
        <taxon>Fodinibius</taxon>
    </lineage>
</organism>
<keyword evidence="1" id="KW-0812">Transmembrane</keyword>
<feature type="chain" id="PRO_5046232404" evidence="2">
    <location>
        <begin position="26"/>
        <end position="592"/>
    </location>
</feature>
<accession>A0ABT3PJQ7</accession>
<evidence type="ECO:0000313" key="3">
    <source>
        <dbReference type="EMBL" id="MCW9705414.1"/>
    </source>
</evidence>
<dbReference type="EMBL" id="JAGGJA010000001">
    <property type="protein sequence ID" value="MCW9705414.1"/>
    <property type="molecule type" value="Genomic_DNA"/>
</dbReference>
<name>A0ABT3PJQ7_9BACT</name>
<keyword evidence="4" id="KW-1185">Reference proteome</keyword>
<keyword evidence="1" id="KW-1133">Transmembrane helix</keyword>
<feature type="transmembrane region" description="Helical" evidence="1">
    <location>
        <begin position="447"/>
        <end position="465"/>
    </location>
</feature>
<evidence type="ECO:0000256" key="1">
    <source>
        <dbReference type="SAM" id="Phobius"/>
    </source>
</evidence>
<dbReference type="Pfam" id="PF13584">
    <property type="entry name" value="BatD"/>
    <property type="match status" value="2"/>
</dbReference>
<evidence type="ECO:0000313" key="4">
    <source>
        <dbReference type="Proteomes" id="UP001207918"/>
    </source>
</evidence>